<dbReference type="AlphaFoldDB" id="A0A7J7KDS8"/>
<comment type="caution">
    <text evidence="1">The sequence shown here is derived from an EMBL/GenBank/DDBJ whole genome shotgun (WGS) entry which is preliminary data.</text>
</comment>
<evidence type="ECO:0000313" key="2">
    <source>
        <dbReference type="Proteomes" id="UP000593567"/>
    </source>
</evidence>
<proteinExistence type="predicted"/>
<evidence type="ECO:0000313" key="1">
    <source>
        <dbReference type="EMBL" id="KAF6036810.1"/>
    </source>
</evidence>
<dbReference type="Pfam" id="PF16053">
    <property type="entry name" value="MRP-S34"/>
    <property type="match status" value="1"/>
</dbReference>
<accession>A0A7J7KDS8</accession>
<sequence length="170" mass="19843">MVVRKSFNERYAEPSYYIIKQAFPDLTSTDYKAGYVLAKQVFRGKCLGEEKRINSGYKPDWQLISKADEEKYLSNKLAYEPLEAPTTADMPPLLAKFYMDRLSRDGVEVKPEDTKLYLRVNRGVHNRAQQSQVDELTESLPSEERIQPKTWAERQMLKRYKRKGVSRPSL</sequence>
<dbReference type="Proteomes" id="UP000593567">
    <property type="component" value="Unassembled WGS sequence"/>
</dbReference>
<dbReference type="EMBL" id="VXIV02000667">
    <property type="protein sequence ID" value="KAF6036810.1"/>
    <property type="molecule type" value="Genomic_DNA"/>
</dbReference>
<name>A0A7J7KDS8_BUGNE</name>
<dbReference type="GO" id="GO:0005739">
    <property type="term" value="C:mitochondrion"/>
    <property type="evidence" value="ECO:0007669"/>
    <property type="project" value="InterPro"/>
</dbReference>
<dbReference type="OrthoDB" id="16434at2759"/>
<protein>
    <submittedName>
        <fullName evidence="1">MRPS34</fullName>
    </submittedName>
</protein>
<gene>
    <name evidence="1" type="ORF">EB796_004878</name>
</gene>
<dbReference type="PANTHER" id="PTHR28589">
    <property type="entry name" value="28S RIBOSOMAL PROTEIN S34, MITOCHONDRIAL"/>
    <property type="match status" value="1"/>
</dbReference>
<organism evidence="1 2">
    <name type="scientific">Bugula neritina</name>
    <name type="common">Brown bryozoan</name>
    <name type="synonym">Sertularia neritina</name>
    <dbReference type="NCBI Taxonomy" id="10212"/>
    <lineage>
        <taxon>Eukaryota</taxon>
        <taxon>Metazoa</taxon>
        <taxon>Spiralia</taxon>
        <taxon>Lophotrochozoa</taxon>
        <taxon>Bryozoa</taxon>
        <taxon>Gymnolaemata</taxon>
        <taxon>Cheilostomatida</taxon>
        <taxon>Flustrina</taxon>
        <taxon>Buguloidea</taxon>
        <taxon>Bugulidae</taxon>
        <taxon>Bugula</taxon>
    </lineage>
</organism>
<dbReference type="GO" id="GO:0003735">
    <property type="term" value="F:structural constituent of ribosome"/>
    <property type="evidence" value="ECO:0007669"/>
    <property type="project" value="InterPro"/>
</dbReference>
<reference evidence="1" key="1">
    <citation type="submission" date="2020-06" db="EMBL/GenBank/DDBJ databases">
        <title>Draft genome of Bugula neritina, a colonial animal packing powerful symbionts and potential medicines.</title>
        <authorList>
            <person name="Rayko M."/>
        </authorList>
    </citation>
    <scope>NUCLEOTIDE SEQUENCE [LARGE SCALE GENOMIC DNA]</scope>
    <source>
        <strain evidence="1">Kwan_BN1</strain>
    </source>
</reference>
<dbReference type="InterPro" id="IPR032053">
    <property type="entry name" value="Ribosomal_mS34"/>
</dbReference>
<dbReference type="PANTHER" id="PTHR28589:SF1">
    <property type="entry name" value="SMALL RIBOSOMAL SUBUNIT PROTEIN MS34"/>
    <property type="match status" value="1"/>
</dbReference>
<keyword evidence="2" id="KW-1185">Reference proteome</keyword>